<organism evidence="2 3">
    <name type="scientific">Ditylenchus dipsaci</name>
    <dbReference type="NCBI Taxonomy" id="166011"/>
    <lineage>
        <taxon>Eukaryota</taxon>
        <taxon>Metazoa</taxon>
        <taxon>Ecdysozoa</taxon>
        <taxon>Nematoda</taxon>
        <taxon>Chromadorea</taxon>
        <taxon>Rhabditida</taxon>
        <taxon>Tylenchina</taxon>
        <taxon>Tylenchomorpha</taxon>
        <taxon>Sphaerularioidea</taxon>
        <taxon>Anguinidae</taxon>
        <taxon>Anguininae</taxon>
        <taxon>Ditylenchus</taxon>
    </lineage>
</organism>
<dbReference type="AlphaFoldDB" id="A0A915EJD4"/>
<evidence type="ECO:0000313" key="3">
    <source>
        <dbReference type="WBParaSite" id="jg6933"/>
    </source>
</evidence>
<protein>
    <submittedName>
        <fullName evidence="3">Uncharacterized protein</fullName>
    </submittedName>
</protein>
<accession>A0A915EJD4</accession>
<proteinExistence type="predicted"/>
<dbReference type="WBParaSite" id="jg6933">
    <property type="protein sequence ID" value="jg6933"/>
    <property type="gene ID" value="jg6933"/>
</dbReference>
<sequence length="122" mass="14155">MKKEEIDEAGETPKTSPNHKKSVKKQVDDEKEQKPSTSKDLDSESEPKLTKTSDKSTTKKKEEDSAKEEEHSDVDMEKEEKAEKTHLDFLQYVRRTAEHEANIVRSAGQNVLHFSRWRRSVK</sequence>
<reference evidence="3" key="1">
    <citation type="submission" date="2022-11" db="UniProtKB">
        <authorList>
            <consortium name="WormBaseParasite"/>
        </authorList>
    </citation>
    <scope>IDENTIFICATION</scope>
</reference>
<evidence type="ECO:0000313" key="2">
    <source>
        <dbReference type="Proteomes" id="UP000887574"/>
    </source>
</evidence>
<evidence type="ECO:0000256" key="1">
    <source>
        <dbReference type="SAM" id="MobiDB-lite"/>
    </source>
</evidence>
<feature type="compositionally biased region" description="Basic and acidic residues" evidence="1">
    <location>
        <begin position="25"/>
        <end position="84"/>
    </location>
</feature>
<feature type="region of interest" description="Disordered" evidence="1">
    <location>
        <begin position="1"/>
        <end position="84"/>
    </location>
</feature>
<feature type="compositionally biased region" description="Acidic residues" evidence="1">
    <location>
        <begin position="1"/>
        <end position="10"/>
    </location>
</feature>
<keyword evidence="2" id="KW-1185">Reference proteome</keyword>
<dbReference type="Proteomes" id="UP000887574">
    <property type="component" value="Unplaced"/>
</dbReference>
<name>A0A915EJD4_9BILA</name>